<evidence type="ECO:0000256" key="5">
    <source>
        <dbReference type="ARBA" id="ARBA00022801"/>
    </source>
</evidence>
<dbReference type="AlphaFoldDB" id="F8E5X7"/>
<dbReference type="RefSeq" id="WP_013887262.1">
    <property type="nucleotide sequence ID" value="NC_015672.1"/>
</dbReference>
<evidence type="ECO:0000313" key="9">
    <source>
        <dbReference type="EMBL" id="AEI15818.1"/>
    </source>
</evidence>
<proteinExistence type="inferred from homology"/>
<dbReference type="STRING" id="717231.Flexsi_2196"/>
<organism evidence="9 10">
    <name type="scientific">Flexistipes sinusarabici (strain ATCC 49648 / DSM 4947 / MAS 10)</name>
    <dbReference type="NCBI Taxonomy" id="717231"/>
    <lineage>
        <taxon>Bacteria</taxon>
        <taxon>Pseudomonadati</taxon>
        <taxon>Deferribacterota</taxon>
        <taxon>Deferribacteres</taxon>
        <taxon>Deferribacterales</taxon>
        <taxon>Flexistipitaceae</taxon>
        <taxon>Flexistipes</taxon>
    </lineage>
</organism>
<dbReference type="PIRSF" id="PIRSF005624">
    <property type="entry name" value="Ni-bind_GTPase"/>
    <property type="match status" value="1"/>
</dbReference>
<reference evidence="10" key="2">
    <citation type="submission" date="2011-06" db="EMBL/GenBank/DDBJ databases">
        <title>The complete genome of Flexistipes sinusarabici DSM 4947.</title>
        <authorList>
            <person name="Lucas S."/>
            <person name="Han J."/>
            <person name="Lapidus A."/>
            <person name="Bruce D."/>
            <person name="Goodwin L."/>
            <person name="Pitluck S."/>
            <person name="Peters L."/>
            <person name="Kyrpides N."/>
            <person name="Mavromatis K."/>
            <person name="Ivanova N."/>
            <person name="Mikhailova N."/>
            <person name="Chertkov O."/>
            <person name="Detter J.C."/>
            <person name="Tapia R."/>
            <person name="Han C."/>
            <person name="Land M."/>
            <person name="Hauser L."/>
            <person name="Markowitz V."/>
            <person name="Cheng J.-F."/>
            <person name="Hugenholtz P."/>
            <person name="Woyke T."/>
            <person name="Wu D."/>
            <person name="Spring S."/>
            <person name="Schroeder M."/>
            <person name="Brambilla E."/>
            <person name="Klenk H.-P."/>
            <person name="Eisen J.A."/>
        </authorList>
    </citation>
    <scope>NUCLEOTIDE SEQUENCE [LARGE SCALE GENOMIC DNA]</scope>
    <source>
        <strain evidence="10">DSM 4947 / MAS 10</strain>
    </source>
</reference>
<dbReference type="NCBIfam" id="TIGR00073">
    <property type="entry name" value="hypB"/>
    <property type="match status" value="1"/>
</dbReference>
<dbReference type="GO" id="GO:0008270">
    <property type="term" value="F:zinc ion binding"/>
    <property type="evidence" value="ECO:0007669"/>
    <property type="project" value="TreeGrafter"/>
</dbReference>
<protein>
    <submittedName>
        <fullName evidence="9">Hydrogenase accessory protein HypB</fullName>
    </submittedName>
</protein>
<dbReference type="eggNOG" id="COG0378">
    <property type="taxonomic scope" value="Bacteria"/>
</dbReference>
<dbReference type="OrthoDB" id="9802035at2"/>
<comment type="similarity">
    <text evidence="1">Belongs to the SIMIBI class G3E GTPase family. HypB/HupM subfamily.</text>
</comment>
<dbReference type="GO" id="GO:0016151">
    <property type="term" value="F:nickel cation binding"/>
    <property type="evidence" value="ECO:0007669"/>
    <property type="project" value="InterPro"/>
</dbReference>
<dbReference type="Gene3D" id="3.40.50.300">
    <property type="entry name" value="P-loop containing nucleotide triphosphate hydrolases"/>
    <property type="match status" value="1"/>
</dbReference>
<dbReference type="GO" id="GO:0005525">
    <property type="term" value="F:GTP binding"/>
    <property type="evidence" value="ECO:0007669"/>
    <property type="project" value="UniProtKB-KW"/>
</dbReference>
<evidence type="ECO:0000256" key="4">
    <source>
        <dbReference type="ARBA" id="ARBA00022741"/>
    </source>
</evidence>
<evidence type="ECO:0000256" key="2">
    <source>
        <dbReference type="ARBA" id="ARBA00022596"/>
    </source>
</evidence>
<keyword evidence="10" id="KW-1185">Reference proteome</keyword>
<dbReference type="KEGG" id="fsi:Flexsi_2196"/>
<evidence type="ECO:0000256" key="3">
    <source>
        <dbReference type="ARBA" id="ARBA00022723"/>
    </source>
</evidence>
<evidence type="ECO:0000259" key="8">
    <source>
        <dbReference type="Pfam" id="PF02492"/>
    </source>
</evidence>
<accession>F8E5X7</accession>
<dbReference type="InterPro" id="IPR003495">
    <property type="entry name" value="CobW/HypB/UreG_nucleotide-bd"/>
</dbReference>
<keyword evidence="6" id="KW-0862">Zinc</keyword>
<dbReference type="SUPFAM" id="SSF52540">
    <property type="entry name" value="P-loop containing nucleoside triphosphate hydrolases"/>
    <property type="match status" value="1"/>
</dbReference>
<dbReference type="HOGENOM" id="CLU_056148_0_1_0"/>
<keyword evidence="3" id="KW-0479">Metal-binding</keyword>
<reference evidence="9 10" key="1">
    <citation type="journal article" date="2011" name="Stand. Genomic Sci.">
        <title>Genome sequence of the moderately thermophilic halophile Flexistipes sinusarabici strain (MAS10).</title>
        <authorList>
            <person name="Lapidus A."/>
            <person name="Chertkov O."/>
            <person name="Nolan M."/>
            <person name="Lucas S."/>
            <person name="Hammon N."/>
            <person name="Deshpande S."/>
            <person name="Cheng J.F."/>
            <person name="Tapia R."/>
            <person name="Han C."/>
            <person name="Goodwin L."/>
            <person name="Pitluck S."/>
            <person name="Liolios K."/>
            <person name="Pagani I."/>
            <person name="Ivanova N."/>
            <person name="Huntemann M."/>
            <person name="Mavromatis K."/>
            <person name="Mikhailova N."/>
            <person name="Pati A."/>
            <person name="Chen A."/>
            <person name="Palaniappan K."/>
            <person name="Land M."/>
            <person name="Hauser L."/>
            <person name="Brambilla E.M."/>
            <person name="Rohde M."/>
            <person name="Abt B."/>
            <person name="Spring S."/>
            <person name="Goker M."/>
            <person name="Bristow J."/>
            <person name="Eisen J.A."/>
            <person name="Markowitz V."/>
            <person name="Hugenholtz P."/>
            <person name="Kyrpides N.C."/>
            <person name="Klenk H.P."/>
            <person name="Woyke T."/>
        </authorList>
    </citation>
    <scope>NUCLEOTIDE SEQUENCE [LARGE SCALE GENOMIC DNA]</scope>
    <source>
        <strain evidence="10">DSM 4947 / MAS 10</strain>
    </source>
</reference>
<evidence type="ECO:0000256" key="6">
    <source>
        <dbReference type="ARBA" id="ARBA00022833"/>
    </source>
</evidence>
<keyword evidence="2" id="KW-0533">Nickel</keyword>
<dbReference type="PANTHER" id="PTHR30134">
    <property type="entry name" value="HYDROGENASE PROTEIN ASSEMBLY PROTEIN, NICKEL CHAPERONE"/>
    <property type="match status" value="1"/>
</dbReference>
<dbReference type="InterPro" id="IPR027417">
    <property type="entry name" value="P-loop_NTPase"/>
</dbReference>
<dbReference type="Pfam" id="PF02492">
    <property type="entry name" value="cobW"/>
    <property type="match status" value="1"/>
</dbReference>
<dbReference type="EMBL" id="CP002858">
    <property type="protein sequence ID" value="AEI15818.1"/>
    <property type="molecule type" value="Genomic_DNA"/>
</dbReference>
<dbReference type="Proteomes" id="UP000006621">
    <property type="component" value="Chromosome"/>
</dbReference>
<dbReference type="GO" id="GO:0003924">
    <property type="term" value="F:GTPase activity"/>
    <property type="evidence" value="ECO:0007669"/>
    <property type="project" value="InterPro"/>
</dbReference>
<dbReference type="InterPro" id="IPR004392">
    <property type="entry name" value="Hyd_mat_HypB"/>
</dbReference>
<sequence>MGKINIEEKILSKNIKKADALRELFREKGVFVLNLVSSPGSGKTSILESTLTGMQHEYNIGVIEGDLQTENDAERIRKTGINAVQINTGGACHLEAEGIGKTLENFDLDKLDFLVIENVGNLVCPSSFDLGEDCKVVVVSTPEGDDKPAKYPSMIRVSSAMIVNKIDLLDYLDFDIEKCIDYARGINPDMDFFKVSCKTGEGIGTWTDWLTKQIGDKKVQQL</sequence>
<evidence type="ECO:0000313" key="10">
    <source>
        <dbReference type="Proteomes" id="UP000006621"/>
    </source>
</evidence>
<feature type="domain" description="CobW/HypB/UreG nucleotide-binding" evidence="8">
    <location>
        <begin position="32"/>
        <end position="193"/>
    </location>
</feature>
<dbReference type="GO" id="GO:0051604">
    <property type="term" value="P:protein maturation"/>
    <property type="evidence" value="ECO:0007669"/>
    <property type="project" value="InterPro"/>
</dbReference>
<gene>
    <name evidence="9" type="ordered locus">Flexsi_2196</name>
</gene>
<keyword evidence="4" id="KW-0547">Nucleotide-binding</keyword>
<name>F8E5X7_FLESM</name>
<evidence type="ECO:0000256" key="7">
    <source>
        <dbReference type="ARBA" id="ARBA00023134"/>
    </source>
</evidence>
<dbReference type="PANTHER" id="PTHR30134:SF2">
    <property type="entry name" value="HYDROGENASE MATURATION FACTOR HYPB"/>
    <property type="match status" value="1"/>
</dbReference>
<dbReference type="CDD" id="cd05390">
    <property type="entry name" value="HypB"/>
    <property type="match status" value="1"/>
</dbReference>
<keyword evidence="7" id="KW-0342">GTP-binding</keyword>
<keyword evidence="5" id="KW-0378">Hydrolase</keyword>
<evidence type="ECO:0000256" key="1">
    <source>
        <dbReference type="ARBA" id="ARBA00006211"/>
    </source>
</evidence>